<name>A0A5N7JSG6_9PSED</name>
<dbReference type="RefSeq" id="WP_152749259.1">
    <property type="nucleotide sequence ID" value="NZ_VUBA01000051.1"/>
</dbReference>
<gene>
    <name evidence="1" type="ORF">F0170_10015</name>
</gene>
<sequence>METIVTIDGVPYTFVTEEGATSLKLESATTTSSDIAPQALTLPDAWLITRGNGVPLFAVRPNASDKPFRILTAERLYSEQIQWFEPLADFYRERLWVNPQCTEEGTEAFAAYKHHTWQSIIDFAIVDRESFMYYKGLPGDWKKQPDGGAGYLLCLVEGEPYWTDGLGQIPFGVDTFRMYWQQTDDVDAAIRKTGETGLEWADGTLGGNDEAGSENVYDNFIILRACLWASKNFRRVAGTKSFGGLRAAGGDAPSVSTVFQPVSDDLLKSSITAETLARYKAWTP</sequence>
<protein>
    <submittedName>
        <fullName evidence="1">Uncharacterized protein</fullName>
    </submittedName>
</protein>
<dbReference type="Proteomes" id="UP000325438">
    <property type="component" value="Unassembled WGS sequence"/>
</dbReference>
<evidence type="ECO:0000313" key="1">
    <source>
        <dbReference type="EMBL" id="MPQ84291.1"/>
    </source>
</evidence>
<reference evidence="1 2" key="1">
    <citation type="submission" date="2019-09" db="EMBL/GenBank/DDBJ databases">
        <title>The draft genomes of Allium pathogen Pseudomonas sp.</title>
        <authorList>
            <person name="Fujikawa T."/>
            <person name="Sawada H."/>
        </authorList>
    </citation>
    <scope>NUCLEOTIDE SEQUENCE [LARGE SCALE GENOMIC DNA]</scope>
    <source>
        <strain evidence="1 2">MAFF 730085</strain>
    </source>
</reference>
<organism evidence="1 2">
    <name type="scientific">Pseudomonas kitaguniensis</name>
    <dbReference type="NCBI Taxonomy" id="2607908"/>
    <lineage>
        <taxon>Bacteria</taxon>
        <taxon>Pseudomonadati</taxon>
        <taxon>Pseudomonadota</taxon>
        <taxon>Gammaproteobacteria</taxon>
        <taxon>Pseudomonadales</taxon>
        <taxon>Pseudomonadaceae</taxon>
        <taxon>Pseudomonas</taxon>
    </lineage>
</organism>
<accession>A0A5N7JSG6</accession>
<proteinExistence type="predicted"/>
<evidence type="ECO:0000313" key="2">
    <source>
        <dbReference type="Proteomes" id="UP000325438"/>
    </source>
</evidence>
<dbReference type="AlphaFoldDB" id="A0A5N7JSG6"/>
<comment type="caution">
    <text evidence="1">The sequence shown here is derived from an EMBL/GenBank/DDBJ whole genome shotgun (WGS) entry which is preliminary data.</text>
</comment>
<dbReference type="EMBL" id="VUBA01000051">
    <property type="protein sequence ID" value="MPQ84291.1"/>
    <property type="molecule type" value="Genomic_DNA"/>
</dbReference>